<dbReference type="SUPFAM" id="SSF46689">
    <property type="entry name" value="Homeodomain-like"/>
    <property type="match status" value="1"/>
</dbReference>
<dbReference type="SUPFAM" id="SSF52540">
    <property type="entry name" value="P-loop containing nucleoside triphosphate hydrolases"/>
    <property type="match status" value="1"/>
</dbReference>
<evidence type="ECO:0000256" key="4">
    <source>
        <dbReference type="ARBA" id="ARBA00023012"/>
    </source>
</evidence>
<dbReference type="GO" id="GO:0006355">
    <property type="term" value="P:regulation of DNA-templated transcription"/>
    <property type="evidence" value="ECO:0007669"/>
    <property type="project" value="InterPro"/>
</dbReference>
<sequence>MSALYQEYLHDEPWTVVSAETGAGALEILRSRPVQAVLLDIRLPDMDGLDILRTVIQDGLECSVVVMTAHGSVNTAVAAMRDGAFDFIVKPFQPERLVITLRNALEHQRLHRIVATFKEDLDRQQYCGFIGGSLAMQAVYRIIDQAAKSRATVFVTGESGTGKELCAEAVHRRSPRAAGPFVAINCGAIPKDLMESEIFGHVRGAFTGATADRDGAASRADGGTLFLDEVCEMDLALQIKLLRFIQTGTFQRVGGSRLEQVDVRFVCATNRDPLKEVEAGRFREDLFYRLHVIPVHMPPLRDRDDDVLIVANRFLADFSKEEGKGFQRFSPAAEAALRAYDWPGNIRQLQNVVRNAVVLNDGEAVEPAMLPPPLSPGMAAPVPAATAAGPAPVAAAPRADGLSVIRPLWVVEKETIERAIDLCGGNIPKAAALLGISPSTIYRKKISWESGLAEV</sequence>
<dbReference type="GO" id="GO:0005524">
    <property type="term" value="F:ATP binding"/>
    <property type="evidence" value="ECO:0007669"/>
    <property type="project" value="UniProtKB-KW"/>
</dbReference>
<dbReference type="EMBL" id="MLJW01000119">
    <property type="protein sequence ID" value="OIQ98427.1"/>
    <property type="molecule type" value="Genomic_DNA"/>
</dbReference>
<organism evidence="10">
    <name type="scientific">mine drainage metagenome</name>
    <dbReference type="NCBI Taxonomy" id="410659"/>
    <lineage>
        <taxon>unclassified sequences</taxon>
        <taxon>metagenomes</taxon>
        <taxon>ecological metagenomes</taxon>
    </lineage>
</organism>
<protein>
    <submittedName>
        <fullName evidence="10">Regulatory protein LuxO</fullName>
    </submittedName>
</protein>
<dbReference type="CDD" id="cd17572">
    <property type="entry name" value="REC_NtrC1-like"/>
    <property type="match status" value="1"/>
</dbReference>
<dbReference type="Pfam" id="PF02954">
    <property type="entry name" value="HTH_8"/>
    <property type="match status" value="1"/>
</dbReference>
<dbReference type="SMART" id="SM00382">
    <property type="entry name" value="AAA"/>
    <property type="match status" value="1"/>
</dbReference>
<dbReference type="InterPro" id="IPR002197">
    <property type="entry name" value="HTH_Fis"/>
</dbReference>
<feature type="domain" description="Response regulatory" evidence="9">
    <location>
        <begin position="1"/>
        <end position="105"/>
    </location>
</feature>
<dbReference type="Gene3D" id="1.10.10.60">
    <property type="entry name" value="Homeodomain-like"/>
    <property type="match status" value="1"/>
</dbReference>
<dbReference type="InterPro" id="IPR025944">
    <property type="entry name" value="Sigma_54_int_dom_CS"/>
</dbReference>
<evidence type="ECO:0000259" key="8">
    <source>
        <dbReference type="PROSITE" id="PS50045"/>
    </source>
</evidence>
<keyword evidence="5" id="KW-0805">Transcription regulation</keyword>
<evidence type="ECO:0000256" key="3">
    <source>
        <dbReference type="ARBA" id="ARBA00022840"/>
    </source>
</evidence>
<dbReference type="FunFam" id="3.40.50.300:FF:000006">
    <property type="entry name" value="DNA-binding transcriptional regulator NtrC"/>
    <property type="match status" value="1"/>
</dbReference>
<keyword evidence="6" id="KW-0238">DNA-binding</keyword>
<evidence type="ECO:0000256" key="1">
    <source>
        <dbReference type="ARBA" id="ARBA00022553"/>
    </source>
</evidence>
<dbReference type="PANTHER" id="PTHR32071:SF117">
    <property type="entry name" value="PTS-DEPENDENT DIHYDROXYACETONE KINASE OPERON REGULATORY PROTEIN-RELATED"/>
    <property type="match status" value="1"/>
</dbReference>
<dbReference type="GO" id="GO:0043565">
    <property type="term" value="F:sequence-specific DNA binding"/>
    <property type="evidence" value="ECO:0007669"/>
    <property type="project" value="InterPro"/>
</dbReference>
<dbReference type="InterPro" id="IPR009057">
    <property type="entry name" value="Homeodomain-like_sf"/>
</dbReference>
<evidence type="ECO:0000256" key="5">
    <source>
        <dbReference type="ARBA" id="ARBA00023015"/>
    </source>
</evidence>
<dbReference type="InterPro" id="IPR001789">
    <property type="entry name" value="Sig_transdc_resp-reg_receiver"/>
</dbReference>
<dbReference type="SUPFAM" id="SSF52172">
    <property type="entry name" value="CheY-like"/>
    <property type="match status" value="1"/>
</dbReference>
<dbReference type="PROSITE" id="PS00688">
    <property type="entry name" value="SIGMA54_INTERACT_3"/>
    <property type="match status" value="1"/>
</dbReference>
<dbReference type="Pfam" id="PF00158">
    <property type="entry name" value="Sigma54_activat"/>
    <property type="match status" value="1"/>
</dbReference>
<keyword evidence="3" id="KW-0067">ATP-binding</keyword>
<gene>
    <name evidence="10" type="primary">luxO_2</name>
    <name evidence="10" type="ORF">GALL_195520</name>
</gene>
<dbReference type="Pfam" id="PF00072">
    <property type="entry name" value="Response_reg"/>
    <property type="match status" value="1"/>
</dbReference>
<evidence type="ECO:0000256" key="7">
    <source>
        <dbReference type="ARBA" id="ARBA00023163"/>
    </source>
</evidence>
<dbReference type="SMART" id="SM00448">
    <property type="entry name" value="REC"/>
    <property type="match status" value="1"/>
</dbReference>
<dbReference type="InterPro" id="IPR002078">
    <property type="entry name" value="Sigma_54_int"/>
</dbReference>
<dbReference type="CDD" id="cd00009">
    <property type="entry name" value="AAA"/>
    <property type="match status" value="1"/>
</dbReference>
<dbReference type="Gene3D" id="3.40.50.300">
    <property type="entry name" value="P-loop containing nucleotide triphosphate hydrolases"/>
    <property type="match status" value="1"/>
</dbReference>
<dbReference type="PROSITE" id="PS50045">
    <property type="entry name" value="SIGMA54_INTERACT_4"/>
    <property type="match status" value="1"/>
</dbReference>
<dbReference type="Pfam" id="PF25601">
    <property type="entry name" value="AAA_lid_14"/>
    <property type="match status" value="1"/>
</dbReference>
<proteinExistence type="predicted"/>
<dbReference type="PROSITE" id="PS00676">
    <property type="entry name" value="SIGMA54_INTERACT_2"/>
    <property type="match status" value="1"/>
</dbReference>
<dbReference type="InterPro" id="IPR011006">
    <property type="entry name" value="CheY-like_superfamily"/>
</dbReference>
<keyword evidence="2" id="KW-0547">Nucleotide-binding</keyword>
<dbReference type="InterPro" id="IPR025943">
    <property type="entry name" value="Sigma_54_int_dom_ATP-bd_2"/>
</dbReference>
<dbReference type="InterPro" id="IPR027417">
    <property type="entry name" value="P-loop_NTPase"/>
</dbReference>
<keyword evidence="1" id="KW-0597">Phosphoprotein</keyword>
<dbReference type="PANTHER" id="PTHR32071">
    <property type="entry name" value="TRANSCRIPTIONAL REGULATORY PROTEIN"/>
    <property type="match status" value="1"/>
</dbReference>
<dbReference type="FunFam" id="1.10.8.60:FF:000120">
    <property type="entry name" value="Sigma-54-dependent Fis family transcriptional regulator"/>
    <property type="match status" value="1"/>
</dbReference>
<dbReference type="InterPro" id="IPR003593">
    <property type="entry name" value="AAA+_ATPase"/>
</dbReference>
<dbReference type="AlphaFoldDB" id="A0A1J5S9J7"/>
<dbReference type="Gene3D" id="3.40.50.2300">
    <property type="match status" value="1"/>
</dbReference>
<reference evidence="10" key="1">
    <citation type="submission" date="2016-10" db="EMBL/GenBank/DDBJ databases">
        <title>Sequence of Gallionella enrichment culture.</title>
        <authorList>
            <person name="Poehlein A."/>
            <person name="Muehling M."/>
            <person name="Daniel R."/>
        </authorList>
    </citation>
    <scope>NUCLEOTIDE SEQUENCE</scope>
</reference>
<evidence type="ECO:0000256" key="6">
    <source>
        <dbReference type="ARBA" id="ARBA00023125"/>
    </source>
</evidence>
<evidence type="ECO:0000259" key="9">
    <source>
        <dbReference type="PROSITE" id="PS50110"/>
    </source>
</evidence>
<feature type="domain" description="Sigma-54 factor interaction" evidence="8">
    <location>
        <begin position="129"/>
        <end position="358"/>
    </location>
</feature>
<name>A0A1J5S9J7_9ZZZZ</name>
<keyword evidence="7" id="KW-0804">Transcription</keyword>
<dbReference type="PROSITE" id="PS50110">
    <property type="entry name" value="RESPONSE_REGULATORY"/>
    <property type="match status" value="1"/>
</dbReference>
<dbReference type="InterPro" id="IPR058031">
    <property type="entry name" value="AAA_lid_NorR"/>
</dbReference>
<dbReference type="Gene3D" id="1.10.8.60">
    <property type="match status" value="1"/>
</dbReference>
<comment type="caution">
    <text evidence="10">The sequence shown here is derived from an EMBL/GenBank/DDBJ whole genome shotgun (WGS) entry which is preliminary data.</text>
</comment>
<keyword evidence="4" id="KW-0902">Two-component regulatory system</keyword>
<accession>A0A1J5S9J7</accession>
<evidence type="ECO:0000313" key="10">
    <source>
        <dbReference type="EMBL" id="OIQ98427.1"/>
    </source>
</evidence>
<evidence type="ECO:0000256" key="2">
    <source>
        <dbReference type="ARBA" id="ARBA00022741"/>
    </source>
</evidence>
<dbReference type="GO" id="GO:0000160">
    <property type="term" value="P:phosphorelay signal transduction system"/>
    <property type="evidence" value="ECO:0007669"/>
    <property type="project" value="UniProtKB-KW"/>
</dbReference>